<comment type="function">
    <text evidence="7">May be a cell surface adhesion protein.</text>
</comment>
<keyword evidence="4" id="KW-0449">Lipoprotein</keyword>
<evidence type="ECO:0000256" key="3">
    <source>
        <dbReference type="ARBA" id="ARBA00022475"/>
    </source>
</evidence>
<evidence type="ECO:0000313" key="10">
    <source>
        <dbReference type="EMBL" id="KAJ4810305.1"/>
    </source>
</evidence>
<dbReference type="Proteomes" id="UP001140206">
    <property type="component" value="Chromosome 1"/>
</dbReference>
<evidence type="ECO:0000256" key="5">
    <source>
        <dbReference type="ARBA" id="ARBA00022729"/>
    </source>
</evidence>
<dbReference type="FunFam" id="2.30.180.10:FF:000013">
    <property type="entry name" value="Fasciclin-like arabinogalactan protein 4"/>
    <property type="match status" value="1"/>
</dbReference>
<comment type="similarity">
    <text evidence="2">Belongs to the fasciclin-like AGP family.</text>
</comment>
<keyword evidence="3" id="KW-1003">Cell membrane</keyword>
<protein>
    <submittedName>
        <fullName evidence="10">Fasciclin-like arabinogalactan family protein</fullName>
    </submittedName>
</protein>
<accession>A0AAV8GXC2</accession>
<keyword evidence="5 8" id="KW-0732">Signal</keyword>
<feature type="signal peptide" evidence="8">
    <location>
        <begin position="1"/>
        <end position="30"/>
    </location>
</feature>
<dbReference type="InterPro" id="IPR045003">
    <property type="entry name" value="FLA_A"/>
</dbReference>
<dbReference type="EMBL" id="JAMFTS010000001">
    <property type="protein sequence ID" value="KAJ4810305.1"/>
    <property type="molecule type" value="Genomic_DNA"/>
</dbReference>
<dbReference type="GO" id="GO:0098552">
    <property type="term" value="C:side of membrane"/>
    <property type="evidence" value="ECO:0007669"/>
    <property type="project" value="UniProtKB-KW"/>
</dbReference>
<evidence type="ECO:0000256" key="4">
    <source>
        <dbReference type="ARBA" id="ARBA00022622"/>
    </source>
</evidence>
<feature type="chain" id="PRO_5043967335" evidence="8">
    <location>
        <begin position="31"/>
        <end position="259"/>
    </location>
</feature>
<evidence type="ECO:0000256" key="8">
    <source>
        <dbReference type="SAM" id="SignalP"/>
    </source>
</evidence>
<dbReference type="PANTHER" id="PTHR32077:SF86">
    <property type="entry name" value="FAS1 DOMAIN-CONTAINING PROTEIN SELMODRAFT_448915"/>
    <property type="match status" value="1"/>
</dbReference>
<evidence type="ECO:0000256" key="7">
    <source>
        <dbReference type="ARBA" id="ARBA00024686"/>
    </source>
</evidence>
<evidence type="ECO:0000259" key="9">
    <source>
        <dbReference type="PROSITE" id="PS50213"/>
    </source>
</evidence>
<dbReference type="GO" id="GO:0005886">
    <property type="term" value="C:plasma membrane"/>
    <property type="evidence" value="ECO:0007669"/>
    <property type="project" value="UniProtKB-SubCell"/>
</dbReference>
<feature type="domain" description="FAS1" evidence="9">
    <location>
        <begin position="43"/>
        <end position="189"/>
    </location>
</feature>
<comment type="caution">
    <text evidence="10">The sequence shown here is derived from an EMBL/GenBank/DDBJ whole genome shotgun (WGS) entry which is preliminary data.</text>
</comment>
<keyword evidence="11" id="KW-1185">Reference proteome</keyword>
<dbReference type="PROSITE" id="PS50213">
    <property type="entry name" value="FAS1"/>
    <property type="match status" value="1"/>
</dbReference>
<evidence type="ECO:0000313" key="11">
    <source>
        <dbReference type="Proteomes" id="UP001140206"/>
    </source>
</evidence>
<sequence length="259" mass="27170">MVAVVVAEGVNLSLSISLLTFLVLLHLILATSQAPAPPPFSPPFNITHILLDARDFNVAASALQASGVASQFEEFERGVGITLFVPTDLAFASSTNLLRSLPAEKKSLVLKFHALHSYYPLGSLQSIVNPVQPTLATEDTAAGLFTLNITRLSNGSSDVSIATGLVQASITRTVFDQNPLAIFAVSNVLLPKDLFNRTSHTSEAAPPAVQLAGTAPGPGADGRAAVMSVGTGTGQRIDSLFWLLIATGLIYLVHLPCLC</sequence>
<dbReference type="AlphaFoldDB" id="A0AAV8GXC2"/>
<keyword evidence="4" id="KW-0325">Glycoprotein</keyword>
<dbReference type="Pfam" id="PF02469">
    <property type="entry name" value="Fasciclin"/>
    <property type="match status" value="1"/>
</dbReference>
<evidence type="ECO:0000256" key="2">
    <source>
        <dbReference type="ARBA" id="ARBA00007843"/>
    </source>
</evidence>
<comment type="subcellular location">
    <subcellularLocation>
        <location evidence="1">Cell membrane</location>
        <topology evidence="1">Lipid-anchor</topology>
        <topology evidence="1">GPI-anchor</topology>
    </subcellularLocation>
</comment>
<dbReference type="PANTHER" id="PTHR32077">
    <property type="entry name" value="FASCICLIN-LIKE ARABINOGALACTAN PROTEIN"/>
    <property type="match status" value="1"/>
</dbReference>
<dbReference type="InterPro" id="IPR000782">
    <property type="entry name" value="FAS1_domain"/>
</dbReference>
<name>A0AAV8GXC2_9POAL</name>
<keyword evidence="4" id="KW-0336">GPI-anchor</keyword>
<dbReference type="InterPro" id="IPR036378">
    <property type="entry name" value="FAS1_dom_sf"/>
</dbReference>
<proteinExistence type="inferred from homology"/>
<keyword evidence="6" id="KW-0472">Membrane</keyword>
<dbReference type="Gene3D" id="2.30.180.10">
    <property type="entry name" value="FAS1 domain"/>
    <property type="match status" value="1"/>
</dbReference>
<evidence type="ECO:0000256" key="1">
    <source>
        <dbReference type="ARBA" id="ARBA00004609"/>
    </source>
</evidence>
<dbReference type="GO" id="GO:0009834">
    <property type="term" value="P:plant-type secondary cell wall biogenesis"/>
    <property type="evidence" value="ECO:0007669"/>
    <property type="project" value="TreeGrafter"/>
</dbReference>
<dbReference type="SUPFAM" id="SSF82153">
    <property type="entry name" value="FAS1 domain"/>
    <property type="match status" value="1"/>
</dbReference>
<gene>
    <name evidence="10" type="ORF">LUZ62_022871</name>
</gene>
<dbReference type="SMART" id="SM00554">
    <property type="entry name" value="FAS1"/>
    <property type="match status" value="1"/>
</dbReference>
<organism evidence="10 11">
    <name type="scientific">Rhynchospora pubera</name>
    <dbReference type="NCBI Taxonomy" id="906938"/>
    <lineage>
        <taxon>Eukaryota</taxon>
        <taxon>Viridiplantae</taxon>
        <taxon>Streptophyta</taxon>
        <taxon>Embryophyta</taxon>
        <taxon>Tracheophyta</taxon>
        <taxon>Spermatophyta</taxon>
        <taxon>Magnoliopsida</taxon>
        <taxon>Liliopsida</taxon>
        <taxon>Poales</taxon>
        <taxon>Cyperaceae</taxon>
        <taxon>Cyperoideae</taxon>
        <taxon>Rhynchosporeae</taxon>
        <taxon>Rhynchospora</taxon>
    </lineage>
</organism>
<evidence type="ECO:0000256" key="6">
    <source>
        <dbReference type="ARBA" id="ARBA00023136"/>
    </source>
</evidence>
<reference evidence="10" key="1">
    <citation type="submission" date="2022-08" db="EMBL/GenBank/DDBJ databases">
        <authorList>
            <person name="Marques A."/>
        </authorList>
    </citation>
    <scope>NUCLEOTIDE SEQUENCE</scope>
    <source>
        <strain evidence="10">RhyPub2mFocal</strain>
        <tissue evidence="10">Leaves</tissue>
    </source>
</reference>